<accession>A0ABM4BP53</accession>
<protein>
    <submittedName>
        <fullName evidence="2">Uncharacterized protein LOC136079098</fullName>
    </submittedName>
</protein>
<evidence type="ECO:0000313" key="1">
    <source>
        <dbReference type="Proteomes" id="UP001652625"/>
    </source>
</evidence>
<dbReference type="RefSeq" id="XP_065650891.1">
    <property type="nucleotide sequence ID" value="XM_065794819.1"/>
</dbReference>
<dbReference type="Proteomes" id="UP001652625">
    <property type="component" value="Chromosome 04"/>
</dbReference>
<dbReference type="GeneID" id="136079098"/>
<name>A0ABM4BP53_HYDVU</name>
<evidence type="ECO:0000313" key="2">
    <source>
        <dbReference type="RefSeq" id="XP_065650891.1"/>
    </source>
</evidence>
<organism evidence="1 2">
    <name type="scientific">Hydra vulgaris</name>
    <name type="common">Hydra</name>
    <name type="synonym">Hydra attenuata</name>
    <dbReference type="NCBI Taxonomy" id="6087"/>
    <lineage>
        <taxon>Eukaryota</taxon>
        <taxon>Metazoa</taxon>
        <taxon>Cnidaria</taxon>
        <taxon>Hydrozoa</taxon>
        <taxon>Hydroidolina</taxon>
        <taxon>Anthoathecata</taxon>
        <taxon>Aplanulata</taxon>
        <taxon>Hydridae</taxon>
        <taxon>Hydra</taxon>
    </lineage>
</organism>
<proteinExistence type="predicted"/>
<reference evidence="2" key="1">
    <citation type="submission" date="2025-08" db="UniProtKB">
        <authorList>
            <consortium name="RefSeq"/>
        </authorList>
    </citation>
    <scope>IDENTIFICATION</scope>
</reference>
<sequence length="145" mass="17055">MYPHLSAESQLGKEIDQKKIIADEECCICYCKKTNEDRNGYETRTKCVTESAANVLKENAESKADNPRLMASISGTEWQPIISLELYYHRFCYLKYTRPQKTPFITTEDAIMCLLFDYVKEHVLDNLKIIHTSKLFEFYKEKLHR</sequence>
<keyword evidence="1" id="KW-1185">Reference proteome</keyword>
<gene>
    <name evidence="2" type="primary">LOC136079098</name>
</gene>